<evidence type="ECO:0000256" key="1">
    <source>
        <dbReference type="SAM" id="Phobius"/>
    </source>
</evidence>
<name>A0A8J3G2K0_9PROT</name>
<protein>
    <submittedName>
        <fullName evidence="2">Uncharacterized protein</fullName>
    </submittedName>
</protein>
<dbReference type="EMBL" id="BMZH01000007">
    <property type="protein sequence ID" value="GHA96191.1"/>
    <property type="molecule type" value="Genomic_DNA"/>
</dbReference>
<accession>A0A8J3G2K0</accession>
<organism evidence="2 3">
    <name type="scientific">Algimonas arctica</name>
    <dbReference type="NCBI Taxonomy" id="1479486"/>
    <lineage>
        <taxon>Bacteria</taxon>
        <taxon>Pseudomonadati</taxon>
        <taxon>Pseudomonadota</taxon>
        <taxon>Alphaproteobacteria</taxon>
        <taxon>Maricaulales</taxon>
        <taxon>Robiginitomaculaceae</taxon>
        <taxon>Algimonas</taxon>
    </lineage>
</organism>
<dbReference type="AlphaFoldDB" id="A0A8J3G2K0"/>
<dbReference type="Proteomes" id="UP000634004">
    <property type="component" value="Unassembled WGS sequence"/>
</dbReference>
<evidence type="ECO:0000313" key="2">
    <source>
        <dbReference type="EMBL" id="GHA96191.1"/>
    </source>
</evidence>
<keyword evidence="1" id="KW-0812">Transmembrane</keyword>
<reference evidence="2" key="2">
    <citation type="submission" date="2020-09" db="EMBL/GenBank/DDBJ databases">
        <authorList>
            <person name="Sun Q."/>
            <person name="Kim S."/>
        </authorList>
    </citation>
    <scope>NUCLEOTIDE SEQUENCE</scope>
    <source>
        <strain evidence="2">KCTC 32513</strain>
    </source>
</reference>
<keyword evidence="1" id="KW-0472">Membrane</keyword>
<reference evidence="2" key="1">
    <citation type="journal article" date="2014" name="Int. J. Syst. Evol. Microbiol.">
        <title>Complete genome sequence of Corynebacterium casei LMG S-19264T (=DSM 44701T), isolated from a smear-ripened cheese.</title>
        <authorList>
            <consortium name="US DOE Joint Genome Institute (JGI-PGF)"/>
            <person name="Walter F."/>
            <person name="Albersmeier A."/>
            <person name="Kalinowski J."/>
            <person name="Ruckert C."/>
        </authorList>
    </citation>
    <scope>NUCLEOTIDE SEQUENCE</scope>
    <source>
        <strain evidence="2">KCTC 32513</strain>
    </source>
</reference>
<evidence type="ECO:0000313" key="3">
    <source>
        <dbReference type="Proteomes" id="UP000634004"/>
    </source>
</evidence>
<sequence>MLYQRPDRFDCSMPLDTCDPQPDILRVTTDPKLPALSLSQHFAREVGDLQLTDRDTPAQAVGAVRRVLDQTAARYARSTTDPALQRAGQWLVEIVKSGTGLIDRASHADIVWDEVAKAPGFKISLRPSLFYVGAGLLGTAGLLQGVGLAVWGAAALAGLHAVSTLNLSRLPFWPKPKTITDGTGRTRRASAVVRLDPAGLISQVTDALKTADHILLRLSAPTPETHWHDDTRLTALLQGLLEAGRADDSHYALELARRELPSLMAGAGLKQVDYSKTSADWFDRLPVPGNSDGKPDMQTAAPAIVTEDGRVIRRGTVWVRRS</sequence>
<feature type="transmembrane region" description="Helical" evidence="1">
    <location>
        <begin position="129"/>
        <end position="159"/>
    </location>
</feature>
<comment type="caution">
    <text evidence="2">The sequence shown here is derived from an EMBL/GenBank/DDBJ whole genome shotgun (WGS) entry which is preliminary data.</text>
</comment>
<proteinExistence type="predicted"/>
<keyword evidence="3" id="KW-1185">Reference proteome</keyword>
<keyword evidence="1" id="KW-1133">Transmembrane helix</keyword>
<gene>
    <name evidence="2" type="ORF">GCM10009069_18980</name>
</gene>